<dbReference type="Proteomes" id="UP000694380">
    <property type="component" value="Unplaced"/>
</dbReference>
<accession>A0A8C3FCC5</accession>
<dbReference type="GeneTree" id="ENSGT00940000161297"/>
<keyword evidence="3" id="KW-1185">Reference proteome</keyword>
<dbReference type="Ensembl" id="ENSCPBT00000007949.1">
    <property type="protein sequence ID" value="ENSCPBP00000006587.1"/>
    <property type="gene ID" value="ENSCPBG00000005221.1"/>
</dbReference>
<dbReference type="AlphaFoldDB" id="A0A8C3FCC5"/>
<proteinExistence type="predicted"/>
<evidence type="ECO:0000313" key="2">
    <source>
        <dbReference type="Ensembl" id="ENSCPBP00000006587.1"/>
    </source>
</evidence>
<feature type="region of interest" description="Disordered" evidence="1">
    <location>
        <begin position="167"/>
        <end position="194"/>
    </location>
</feature>
<name>A0A8C3FCC5_CHRPI</name>
<reference evidence="2" key="2">
    <citation type="submission" date="2025-09" db="UniProtKB">
        <authorList>
            <consortium name="Ensembl"/>
        </authorList>
    </citation>
    <scope>IDENTIFICATION</scope>
</reference>
<evidence type="ECO:0000256" key="1">
    <source>
        <dbReference type="SAM" id="MobiDB-lite"/>
    </source>
</evidence>
<sequence>QPVPGPSPTGLEAVFPQEVGLLADIFSRETSYPFCSHMLTIDQHYRAQLGVAALLWEAALTLRKYFEEQNIMGILATLHEGDVMITELPLASKQRQEYFHKNLSAEHSAWAQVCAVSWGADIVCLKETYPLLNGALQNLGGQQSTEAGMQGRHAELPEHYQLRAAPMPLDPVPLEPGRGSARPAAQGLEAWGLP</sequence>
<evidence type="ECO:0000313" key="3">
    <source>
        <dbReference type="Proteomes" id="UP000694380"/>
    </source>
</evidence>
<dbReference type="InterPro" id="IPR029063">
    <property type="entry name" value="SAM-dependent_MTases_sf"/>
</dbReference>
<reference evidence="2" key="1">
    <citation type="submission" date="2025-08" db="UniProtKB">
        <authorList>
            <consortium name="Ensembl"/>
        </authorList>
    </citation>
    <scope>IDENTIFICATION</scope>
</reference>
<protein>
    <submittedName>
        <fullName evidence="2">Uncharacterized protein</fullName>
    </submittedName>
</protein>
<organism evidence="2 3">
    <name type="scientific">Chrysemys picta bellii</name>
    <name type="common">Western painted turtle</name>
    <name type="synonym">Emys bellii</name>
    <dbReference type="NCBI Taxonomy" id="8478"/>
    <lineage>
        <taxon>Eukaryota</taxon>
        <taxon>Metazoa</taxon>
        <taxon>Chordata</taxon>
        <taxon>Craniata</taxon>
        <taxon>Vertebrata</taxon>
        <taxon>Euteleostomi</taxon>
        <taxon>Archelosauria</taxon>
        <taxon>Testudinata</taxon>
        <taxon>Testudines</taxon>
        <taxon>Cryptodira</taxon>
        <taxon>Durocryptodira</taxon>
        <taxon>Testudinoidea</taxon>
        <taxon>Emydidae</taxon>
        <taxon>Chrysemys</taxon>
    </lineage>
</organism>
<dbReference type="Gene3D" id="3.40.50.150">
    <property type="entry name" value="Vaccinia Virus protein VP39"/>
    <property type="match status" value="1"/>
</dbReference>